<dbReference type="OrthoDB" id="6435991at2759"/>
<evidence type="ECO:0000313" key="2">
    <source>
        <dbReference type="Proteomes" id="UP000499080"/>
    </source>
</evidence>
<gene>
    <name evidence="1" type="ORF">AVEN_31323_1</name>
</gene>
<reference evidence="1 2" key="1">
    <citation type="journal article" date="2019" name="Sci. Rep.">
        <title>Orb-weaving spider Araneus ventricosus genome elucidates the spidroin gene catalogue.</title>
        <authorList>
            <person name="Kono N."/>
            <person name="Nakamura H."/>
            <person name="Ohtoshi R."/>
            <person name="Moran D.A.P."/>
            <person name="Shinohara A."/>
            <person name="Yoshida Y."/>
            <person name="Fujiwara M."/>
            <person name="Mori M."/>
            <person name="Tomita M."/>
            <person name="Arakawa K."/>
        </authorList>
    </citation>
    <scope>NUCLEOTIDE SEQUENCE [LARGE SCALE GENOMIC DNA]</scope>
</reference>
<dbReference type="AlphaFoldDB" id="A0A4Y2S9T9"/>
<evidence type="ECO:0000313" key="1">
    <source>
        <dbReference type="EMBL" id="GBN84030.1"/>
    </source>
</evidence>
<protein>
    <submittedName>
        <fullName evidence="1">Uncharacterized protein</fullName>
    </submittedName>
</protein>
<sequence length="121" mass="14243">MKTTKARMKKTFCRPKSTETFSELCAQIQRLSMKETETKEFSEKRKFKLPKIELMKFTGDAKECLSFWRQFRKIHEDTSIPNEDKMQYLLQVVVPKTKAARVVESFPATAKGNCSVKRKIW</sequence>
<organism evidence="1 2">
    <name type="scientific">Araneus ventricosus</name>
    <name type="common">Orbweaver spider</name>
    <name type="synonym">Epeira ventricosa</name>
    <dbReference type="NCBI Taxonomy" id="182803"/>
    <lineage>
        <taxon>Eukaryota</taxon>
        <taxon>Metazoa</taxon>
        <taxon>Ecdysozoa</taxon>
        <taxon>Arthropoda</taxon>
        <taxon>Chelicerata</taxon>
        <taxon>Arachnida</taxon>
        <taxon>Araneae</taxon>
        <taxon>Araneomorphae</taxon>
        <taxon>Entelegynae</taxon>
        <taxon>Araneoidea</taxon>
        <taxon>Araneidae</taxon>
        <taxon>Araneus</taxon>
    </lineage>
</organism>
<accession>A0A4Y2S9T9</accession>
<dbReference type="EMBL" id="BGPR01020197">
    <property type="protein sequence ID" value="GBN84030.1"/>
    <property type="molecule type" value="Genomic_DNA"/>
</dbReference>
<proteinExistence type="predicted"/>
<keyword evidence="2" id="KW-1185">Reference proteome</keyword>
<dbReference type="Proteomes" id="UP000499080">
    <property type="component" value="Unassembled WGS sequence"/>
</dbReference>
<comment type="caution">
    <text evidence="1">The sequence shown here is derived from an EMBL/GenBank/DDBJ whole genome shotgun (WGS) entry which is preliminary data.</text>
</comment>
<name>A0A4Y2S9T9_ARAVE</name>